<evidence type="ECO:0000256" key="1">
    <source>
        <dbReference type="SAM" id="Phobius"/>
    </source>
</evidence>
<sequence precursor="true">MSYRIILLISTFLSLTCLFIPFVWMEIGPLGFKNYGPTIPDVYIYGGTITGKDFAFWGIRFAVGFQLIFMLLFSALSLIALFVKSKAVVLAFLSVQSLLLALFPLWLKAYINGVECNSDGADLTIHYQLGMMFYGILIGLNIFGFIQTARSKRFHRIDTILK</sequence>
<gene>
    <name evidence="2" type="ordered locus">Fluta_1795</name>
</gene>
<evidence type="ECO:0000313" key="3">
    <source>
        <dbReference type="Proteomes" id="UP000007463"/>
    </source>
</evidence>
<evidence type="ECO:0000313" key="2">
    <source>
        <dbReference type="EMBL" id="AEA43784.1"/>
    </source>
</evidence>
<keyword evidence="1" id="KW-0812">Transmembrane</keyword>
<name>F2II75_FLUTR</name>
<protein>
    <submittedName>
        <fullName evidence="2">Uncharacterized protein</fullName>
    </submittedName>
</protein>
<reference evidence="3" key="2">
    <citation type="submission" date="2011-02" db="EMBL/GenBank/DDBJ databases">
        <title>The complete genome of Fluviicola taffensis DSM 16823.</title>
        <authorList>
            <consortium name="US DOE Joint Genome Institute (JGI-PGF)"/>
            <person name="Lucas S."/>
            <person name="Copeland A."/>
            <person name="Lapidus A."/>
            <person name="Bruce D."/>
            <person name="Goodwin L."/>
            <person name="Pitluck S."/>
            <person name="Kyrpides N."/>
            <person name="Mavromatis K."/>
            <person name="Ivanova N."/>
            <person name="Mikhailova N."/>
            <person name="Pagani I."/>
            <person name="Chertkov O."/>
            <person name="Detter J.C."/>
            <person name="Han C."/>
            <person name="Tapia R."/>
            <person name="Land M."/>
            <person name="Hauser L."/>
            <person name="Markowitz V."/>
            <person name="Cheng J.-F."/>
            <person name="Hugenholtz P."/>
            <person name="Woyke T."/>
            <person name="Wu D."/>
            <person name="Tindall B."/>
            <person name="Pomrenke H.G."/>
            <person name="Brambilla E."/>
            <person name="Klenk H.-P."/>
            <person name="Eisen J.A."/>
        </authorList>
    </citation>
    <scope>NUCLEOTIDE SEQUENCE [LARGE SCALE GENOMIC DNA]</scope>
    <source>
        <strain evidence="3">DSM 16823 / RW262 / RW262</strain>
    </source>
</reference>
<accession>F2II75</accession>
<dbReference type="KEGG" id="fte:Fluta_1795"/>
<organism evidence="2 3">
    <name type="scientific">Fluviicola taffensis (strain DSM 16823 / NCIMB 13979 / RW262)</name>
    <dbReference type="NCBI Taxonomy" id="755732"/>
    <lineage>
        <taxon>Bacteria</taxon>
        <taxon>Pseudomonadati</taxon>
        <taxon>Bacteroidota</taxon>
        <taxon>Flavobacteriia</taxon>
        <taxon>Flavobacteriales</taxon>
        <taxon>Crocinitomicaceae</taxon>
        <taxon>Fluviicola</taxon>
    </lineage>
</organism>
<proteinExistence type="predicted"/>
<feature type="transmembrane region" description="Helical" evidence="1">
    <location>
        <begin position="54"/>
        <end position="81"/>
    </location>
</feature>
<keyword evidence="1" id="KW-1133">Transmembrane helix</keyword>
<reference evidence="2 3" key="1">
    <citation type="journal article" date="2011" name="Stand. Genomic Sci.">
        <title>Complete genome sequence of the gliding freshwater bacterium Fluviicola taffensis type strain (RW262).</title>
        <authorList>
            <person name="Woyke T."/>
            <person name="Chertkov O."/>
            <person name="Lapidus A."/>
            <person name="Nolan M."/>
            <person name="Lucas S."/>
            <person name="Del Rio T.G."/>
            <person name="Tice H."/>
            <person name="Cheng J.F."/>
            <person name="Tapia R."/>
            <person name="Han C."/>
            <person name="Goodwin L."/>
            <person name="Pitluck S."/>
            <person name="Liolios K."/>
            <person name="Pagani I."/>
            <person name="Ivanova N."/>
            <person name="Huntemann M."/>
            <person name="Mavromatis K."/>
            <person name="Mikhailova N."/>
            <person name="Pati A."/>
            <person name="Chen A."/>
            <person name="Palaniappan K."/>
            <person name="Land M."/>
            <person name="Hauser L."/>
            <person name="Brambilla E.M."/>
            <person name="Rohde M."/>
            <person name="Mwirichia R."/>
            <person name="Sikorski J."/>
            <person name="Tindall B.J."/>
            <person name="Goker M."/>
            <person name="Bristow J."/>
            <person name="Eisen J.A."/>
            <person name="Markowitz V."/>
            <person name="Hugenholtz P."/>
            <person name="Klenk H.P."/>
            <person name="Kyrpides N.C."/>
        </authorList>
    </citation>
    <scope>NUCLEOTIDE SEQUENCE [LARGE SCALE GENOMIC DNA]</scope>
    <source>
        <strain evidence="3">DSM 16823 / RW262 / RW262</strain>
    </source>
</reference>
<feature type="transmembrane region" description="Helical" evidence="1">
    <location>
        <begin position="88"/>
        <end position="107"/>
    </location>
</feature>
<dbReference type="Proteomes" id="UP000007463">
    <property type="component" value="Chromosome"/>
</dbReference>
<keyword evidence="3" id="KW-1185">Reference proteome</keyword>
<dbReference type="STRING" id="755732.Fluta_1795"/>
<feature type="transmembrane region" description="Helical" evidence="1">
    <location>
        <begin position="127"/>
        <end position="146"/>
    </location>
</feature>
<dbReference type="EMBL" id="CP002542">
    <property type="protein sequence ID" value="AEA43784.1"/>
    <property type="molecule type" value="Genomic_DNA"/>
</dbReference>
<dbReference type="HOGENOM" id="CLU_1632960_0_0_10"/>
<keyword evidence="1" id="KW-0472">Membrane</keyword>
<dbReference type="AlphaFoldDB" id="F2II75"/>
<dbReference type="OrthoDB" id="9954964at2"/>
<dbReference type="RefSeq" id="WP_013686554.1">
    <property type="nucleotide sequence ID" value="NC_015321.1"/>
</dbReference>